<dbReference type="InterPro" id="IPR001633">
    <property type="entry name" value="EAL_dom"/>
</dbReference>
<sequence>MFNSNDVLIALQGALNTSQLYMVYQPILNLHTQKICGFEALMRWNSPDMGMISPDIFITLLEKSGSIASVEEMVSNPPWDVAVRWPENISLSINFSALELSDPQLPERVSRNLATSGLSASRCEIEVTETAPIRDSLVASKNMSALKAMGVKLSLDDFGTGHANLDYLLKYPFDTLKIDKAFVAEIEPDTKSAKIVEGIIVLAHDFGIDVLAEGVESKEQLDRLIRIGCDKAQGYYISHPVPAENIPALLTQFNY</sequence>
<organism evidence="2 3">
    <name type="scientific">Citrobacter enshiensis</name>
    <dbReference type="NCBI Taxonomy" id="2971264"/>
    <lineage>
        <taxon>Bacteria</taxon>
        <taxon>Pseudomonadati</taxon>
        <taxon>Pseudomonadota</taxon>
        <taxon>Gammaproteobacteria</taxon>
        <taxon>Enterobacterales</taxon>
        <taxon>Enterobacteriaceae</taxon>
        <taxon>Citrobacter</taxon>
    </lineage>
</organism>
<feature type="domain" description="EAL" evidence="1">
    <location>
        <begin position="4"/>
        <end position="254"/>
    </location>
</feature>
<name>A0ABT8PPB3_9ENTR</name>
<evidence type="ECO:0000313" key="3">
    <source>
        <dbReference type="Proteomes" id="UP001174867"/>
    </source>
</evidence>
<dbReference type="RefSeq" id="WP_301696568.1">
    <property type="nucleotide sequence ID" value="NZ_JAUJYW010000001.1"/>
</dbReference>
<dbReference type="Proteomes" id="UP001174867">
    <property type="component" value="Unassembled WGS sequence"/>
</dbReference>
<gene>
    <name evidence="2" type="ORF">Q0A17_01865</name>
</gene>
<accession>A0ABT8PPB3</accession>
<comment type="caution">
    <text evidence="2">The sequence shown here is derived from an EMBL/GenBank/DDBJ whole genome shotgun (WGS) entry which is preliminary data.</text>
</comment>
<dbReference type="PANTHER" id="PTHR33121">
    <property type="entry name" value="CYCLIC DI-GMP PHOSPHODIESTERASE PDEF"/>
    <property type="match status" value="1"/>
</dbReference>
<reference evidence="2 3" key="1">
    <citation type="submission" date="2023-07" db="EMBL/GenBank/DDBJ databases">
        <title>Citrobacter selenititolerans sp. nov., isolated from seleniferous soil.</title>
        <authorList>
            <person name="Zhang S."/>
            <person name="Li K."/>
            <person name="Peng J."/>
            <person name="Wang H."/>
            <person name="Sun J."/>
            <person name="Guo Y."/>
        </authorList>
    </citation>
    <scope>NUCLEOTIDE SEQUENCE [LARGE SCALE GENOMIC DNA]</scope>
    <source>
        <strain evidence="2 3">S2-9</strain>
    </source>
</reference>
<dbReference type="PROSITE" id="PS50883">
    <property type="entry name" value="EAL"/>
    <property type="match status" value="1"/>
</dbReference>
<dbReference type="SUPFAM" id="SSF141868">
    <property type="entry name" value="EAL domain-like"/>
    <property type="match status" value="1"/>
</dbReference>
<keyword evidence="3" id="KW-1185">Reference proteome</keyword>
<dbReference type="PANTHER" id="PTHR33121:SF71">
    <property type="entry name" value="OXYGEN SENSOR PROTEIN DOSP"/>
    <property type="match status" value="1"/>
</dbReference>
<evidence type="ECO:0000313" key="2">
    <source>
        <dbReference type="EMBL" id="MDN8598165.1"/>
    </source>
</evidence>
<dbReference type="InterPro" id="IPR035919">
    <property type="entry name" value="EAL_sf"/>
</dbReference>
<dbReference type="CDD" id="cd01948">
    <property type="entry name" value="EAL"/>
    <property type="match status" value="1"/>
</dbReference>
<dbReference type="Pfam" id="PF00563">
    <property type="entry name" value="EAL"/>
    <property type="match status" value="1"/>
</dbReference>
<dbReference type="EMBL" id="JAUJYW010000001">
    <property type="protein sequence ID" value="MDN8598165.1"/>
    <property type="molecule type" value="Genomic_DNA"/>
</dbReference>
<evidence type="ECO:0000259" key="1">
    <source>
        <dbReference type="PROSITE" id="PS50883"/>
    </source>
</evidence>
<dbReference type="Gene3D" id="3.20.20.450">
    <property type="entry name" value="EAL domain"/>
    <property type="match status" value="1"/>
</dbReference>
<protein>
    <submittedName>
        <fullName evidence="2">EAL domain-containing protein</fullName>
    </submittedName>
</protein>
<dbReference type="SMART" id="SM00052">
    <property type="entry name" value="EAL"/>
    <property type="match status" value="1"/>
</dbReference>
<dbReference type="InterPro" id="IPR050706">
    <property type="entry name" value="Cyclic-di-GMP_PDE-like"/>
</dbReference>
<proteinExistence type="predicted"/>